<accession>A0A392U7E9</accession>
<evidence type="ECO:0000256" key="1">
    <source>
        <dbReference type="SAM" id="MobiDB-lite"/>
    </source>
</evidence>
<protein>
    <submittedName>
        <fullName evidence="2">Uncharacterized protein</fullName>
    </submittedName>
</protein>
<evidence type="ECO:0000313" key="3">
    <source>
        <dbReference type="Proteomes" id="UP000265520"/>
    </source>
</evidence>
<evidence type="ECO:0000313" key="2">
    <source>
        <dbReference type="EMBL" id="MCI68704.1"/>
    </source>
</evidence>
<keyword evidence="3" id="KW-1185">Reference proteome</keyword>
<reference evidence="2 3" key="1">
    <citation type="journal article" date="2018" name="Front. Plant Sci.">
        <title>Red Clover (Trifolium pratense) and Zigzag Clover (T. medium) - A Picture of Genomic Similarities and Differences.</title>
        <authorList>
            <person name="Dluhosova J."/>
            <person name="Istvanek J."/>
            <person name="Nedelnik J."/>
            <person name="Repkova J."/>
        </authorList>
    </citation>
    <scope>NUCLEOTIDE SEQUENCE [LARGE SCALE GENOMIC DNA]</scope>
    <source>
        <strain evidence="3">cv. 10/8</strain>
        <tissue evidence="2">Leaf</tissue>
    </source>
</reference>
<sequence length="42" mass="4697">AQGRSEEGRAIEAQNRDRTNNHQRSGQRWRGGQAPLITPPPC</sequence>
<feature type="compositionally biased region" description="Basic and acidic residues" evidence="1">
    <location>
        <begin position="1"/>
        <end position="20"/>
    </location>
</feature>
<proteinExistence type="predicted"/>
<feature type="non-terminal residue" evidence="2">
    <location>
        <position position="1"/>
    </location>
</feature>
<dbReference type="Proteomes" id="UP000265520">
    <property type="component" value="Unassembled WGS sequence"/>
</dbReference>
<name>A0A392U7E9_9FABA</name>
<dbReference type="AlphaFoldDB" id="A0A392U7E9"/>
<dbReference type="EMBL" id="LXQA010741243">
    <property type="protein sequence ID" value="MCI68704.1"/>
    <property type="molecule type" value="Genomic_DNA"/>
</dbReference>
<organism evidence="2 3">
    <name type="scientific">Trifolium medium</name>
    <dbReference type="NCBI Taxonomy" id="97028"/>
    <lineage>
        <taxon>Eukaryota</taxon>
        <taxon>Viridiplantae</taxon>
        <taxon>Streptophyta</taxon>
        <taxon>Embryophyta</taxon>
        <taxon>Tracheophyta</taxon>
        <taxon>Spermatophyta</taxon>
        <taxon>Magnoliopsida</taxon>
        <taxon>eudicotyledons</taxon>
        <taxon>Gunneridae</taxon>
        <taxon>Pentapetalae</taxon>
        <taxon>rosids</taxon>
        <taxon>fabids</taxon>
        <taxon>Fabales</taxon>
        <taxon>Fabaceae</taxon>
        <taxon>Papilionoideae</taxon>
        <taxon>50 kb inversion clade</taxon>
        <taxon>NPAAA clade</taxon>
        <taxon>Hologalegina</taxon>
        <taxon>IRL clade</taxon>
        <taxon>Trifolieae</taxon>
        <taxon>Trifolium</taxon>
    </lineage>
</organism>
<comment type="caution">
    <text evidence="2">The sequence shown here is derived from an EMBL/GenBank/DDBJ whole genome shotgun (WGS) entry which is preliminary data.</text>
</comment>
<feature type="region of interest" description="Disordered" evidence="1">
    <location>
        <begin position="1"/>
        <end position="42"/>
    </location>
</feature>